<reference evidence="1 2" key="1">
    <citation type="submission" date="2016-10" db="EMBL/GenBank/DDBJ databases">
        <authorList>
            <person name="de Groot N.N."/>
        </authorList>
    </citation>
    <scope>NUCLEOTIDE SEQUENCE [LARGE SCALE GENOMIC DNA]</scope>
    <source>
        <strain evidence="1 2">DSM 19886</strain>
    </source>
</reference>
<accession>A0A1G9RDA0</accession>
<protein>
    <submittedName>
        <fullName evidence="1">Uncharacterized protein</fullName>
    </submittedName>
</protein>
<dbReference type="AlphaFoldDB" id="A0A1G9RDA0"/>
<gene>
    <name evidence="1" type="ORF">SAMN04488514_10693</name>
</gene>
<dbReference type="EMBL" id="FNGV01000006">
    <property type="protein sequence ID" value="SDM21289.1"/>
    <property type="molecule type" value="Genomic_DNA"/>
</dbReference>
<name>A0A1G9RDA0_9FLAO</name>
<evidence type="ECO:0000313" key="2">
    <source>
        <dbReference type="Proteomes" id="UP000199440"/>
    </source>
</evidence>
<keyword evidence="2" id="KW-1185">Reference proteome</keyword>
<proteinExistence type="predicted"/>
<evidence type="ECO:0000313" key="1">
    <source>
        <dbReference type="EMBL" id="SDM21289.1"/>
    </source>
</evidence>
<organism evidence="1 2">
    <name type="scientific">Kriegella aquimaris</name>
    <dbReference type="NCBI Taxonomy" id="192904"/>
    <lineage>
        <taxon>Bacteria</taxon>
        <taxon>Pseudomonadati</taxon>
        <taxon>Bacteroidota</taxon>
        <taxon>Flavobacteriia</taxon>
        <taxon>Flavobacteriales</taxon>
        <taxon>Flavobacteriaceae</taxon>
        <taxon>Kriegella</taxon>
    </lineage>
</organism>
<dbReference type="Proteomes" id="UP000199440">
    <property type="component" value="Unassembled WGS sequence"/>
</dbReference>
<dbReference type="RefSeq" id="WP_089890080.1">
    <property type="nucleotide sequence ID" value="NZ_FNGV01000006.1"/>
</dbReference>
<sequence>MNADVTKIIINQIKKMQSENEDEGEIWGSSLSSLGLNQEEIPGLIKIAIDKPNTLNIQFEGMKISQGEYLKLVSKLKSQVYNQLDLKIGDIYIK</sequence>